<dbReference type="PANTHER" id="PTHR34071:SF2">
    <property type="entry name" value="FLAVIN-NUCLEOTIDE-BINDING PROTEIN"/>
    <property type="match status" value="1"/>
</dbReference>
<evidence type="ECO:0000313" key="1">
    <source>
        <dbReference type="EMBL" id="SDC48865.1"/>
    </source>
</evidence>
<dbReference type="Gene3D" id="2.30.110.10">
    <property type="entry name" value="Electron Transport, Fmn-binding Protein, Chain A"/>
    <property type="match status" value="1"/>
</dbReference>
<dbReference type="KEGG" id="pmad:BAY61_06435"/>
<dbReference type="STRING" id="530584.SAMN05421630_102294"/>
<evidence type="ECO:0000313" key="2">
    <source>
        <dbReference type="Proteomes" id="UP000199494"/>
    </source>
</evidence>
<dbReference type="SUPFAM" id="SSF50475">
    <property type="entry name" value="FMN-binding split barrel"/>
    <property type="match status" value="1"/>
</dbReference>
<protein>
    <submittedName>
        <fullName evidence="1">Uncharacterized protein</fullName>
    </submittedName>
</protein>
<dbReference type="PANTHER" id="PTHR34071">
    <property type="entry name" value="5-NITROIMIDAZOLE ANTIBIOTICS RESISTANCE PROTEIN, NIMA-FAMILY-RELATED PROTEIN-RELATED"/>
    <property type="match status" value="1"/>
</dbReference>
<accession>A0A222VL83</accession>
<proteinExistence type="predicted"/>
<dbReference type="InterPro" id="IPR012349">
    <property type="entry name" value="Split_barrel_FMN-bd"/>
</dbReference>
<name>A0A222VL83_9PSEU</name>
<sequence length="223" mass="23676">MPETPALSATPRSTLTRKKHRAAHERSALYDVLDNALVCHLGLVLHGSPVVLPTGYGRDGDTLYFHGSTGAGNLREAAEGVDVCVTVTILDGIVYARSLNNHSMNYRCAVVHGRARPLAGAEKEHGLKVITDQLSPGSWNYAREASAKELASVTVLALDLAEASVKMRAEGPGEEPEDLGTTDVWAGVLPVHTGFGSPVTAEYVPRSTPVPEHVASRAGTKYS</sequence>
<gene>
    <name evidence="1" type="ORF">SAMN05421630_102294</name>
</gene>
<keyword evidence="2" id="KW-1185">Reference proteome</keyword>
<dbReference type="RefSeq" id="WP_091799761.1">
    <property type="nucleotide sequence ID" value="NZ_CP016353.1"/>
</dbReference>
<dbReference type="EMBL" id="FMZE01000002">
    <property type="protein sequence ID" value="SDC48865.1"/>
    <property type="molecule type" value="Genomic_DNA"/>
</dbReference>
<dbReference type="AlphaFoldDB" id="A0A222VL83"/>
<dbReference type="Pfam" id="PF12900">
    <property type="entry name" value="Pyridox_ox_2"/>
    <property type="match status" value="1"/>
</dbReference>
<organism evidence="1 2">
    <name type="scientific">Prauserella marina</name>
    <dbReference type="NCBI Taxonomy" id="530584"/>
    <lineage>
        <taxon>Bacteria</taxon>
        <taxon>Bacillati</taxon>
        <taxon>Actinomycetota</taxon>
        <taxon>Actinomycetes</taxon>
        <taxon>Pseudonocardiales</taxon>
        <taxon>Pseudonocardiaceae</taxon>
        <taxon>Prauserella</taxon>
    </lineage>
</organism>
<dbReference type="InterPro" id="IPR024747">
    <property type="entry name" value="Pyridox_Oxase-rel"/>
</dbReference>
<dbReference type="OrthoDB" id="116031at2"/>
<reference evidence="1 2" key="1">
    <citation type="submission" date="2016-10" db="EMBL/GenBank/DDBJ databases">
        <authorList>
            <person name="de Groot N.N."/>
        </authorList>
    </citation>
    <scope>NUCLEOTIDE SEQUENCE [LARGE SCALE GENOMIC DNA]</scope>
    <source>
        <strain evidence="1 2">CGMCC 4.5506</strain>
    </source>
</reference>
<dbReference type="Proteomes" id="UP000199494">
    <property type="component" value="Unassembled WGS sequence"/>
</dbReference>